<dbReference type="RefSeq" id="WP_204673158.1">
    <property type="nucleotide sequence ID" value="NZ_JACJKQ010000014.1"/>
</dbReference>
<comment type="caution">
    <text evidence="2">The sequence shown here is derived from an EMBL/GenBank/DDBJ whole genome shotgun (WGS) entry which is preliminary data.</text>
</comment>
<keyword evidence="1" id="KW-1133">Transmembrane helix</keyword>
<organism evidence="2 3">
    <name type="scientific">Enorma phocaeensis</name>
    <dbReference type="NCBI Taxonomy" id="1871019"/>
    <lineage>
        <taxon>Bacteria</taxon>
        <taxon>Bacillati</taxon>
        <taxon>Actinomycetota</taxon>
        <taxon>Coriobacteriia</taxon>
        <taxon>Coriobacteriales</taxon>
        <taxon>Coriobacteriaceae</taxon>
        <taxon>Enorma</taxon>
    </lineage>
</organism>
<evidence type="ECO:0000313" key="3">
    <source>
        <dbReference type="Proteomes" id="UP001529421"/>
    </source>
</evidence>
<protein>
    <submittedName>
        <fullName evidence="2">Uncharacterized protein</fullName>
    </submittedName>
</protein>
<gene>
    <name evidence="2" type="ORF">QUW28_05270</name>
</gene>
<name>A0ABT7V8T2_9ACTN</name>
<accession>A0ABT7V8T2</accession>
<keyword evidence="3" id="KW-1185">Reference proteome</keyword>
<keyword evidence="1" id="KW-0472">Membrane</keyword>
<keyword evidence="1" id="KW-0812">Transmembrane</keyword>
<reference evidence="2 3" key="2">
    <citation type="submission" date="2023-06" db="EMBL/GenBank/DDBJ databases">
        <authorList>
            <person name="Zeman M."/>
            <person name="Kubasova T."/>
            <person name="Jahodarova E."/>
            <person name="Nykrynova M."/>
            <person name="Rychlik I."/>
        </authorList>
    </citation>
    <scope>NUCLEOTIDE SEQUENCE [LARGE SCALE GENOMIC DNA]</scope>
    <source>
        <strain evidence="2 3">154_Feed</strain>
    </source>
</reference>
<dbReference type="EMBL" id="JAUDDZ010000005">
    <property type="protein sequence ID" value="MDM8274910.1"/>
    <property type="molecule type" value="Genomic_DNA"/>
</dbReference>
<proteinExistence type="predicted"/>
<evidence type="ECO:0000256" key="1">
    <source>
        <dbReference type="SAM" id="Phobius"/>
    </source>
</evidence>
<dbReference type="Proteomes" id="UP001529421">
    <property type="component" value="Unassembled WGS sequence"/>
</dbReference>
<feature type="transmembrane region" description="Helical" evidence="1">
    <location>
        <begin position="6"/>
        <end position="26"/>
    </location>
</feature>
<reference evidence="3" key="1">
    <citation type="submission" date="2023-06" db="EMBL/GenBank/DDBJ databases">
        <title>Identification and characterization of horizontal gene transfer across gut microbiota members of farm animals based on homology search.</title>
        <authorList>
            <person name="Zeman M."/>
            <person name="Kubasova T."/>
            <person name="Jahodarova E."/>
            <person name="Nykrynova M."/>
            <person name="Rychlik I."/>
        </authorList>
    </citation>
    <scope>NUCLEOTIDE SEQUENCE [LARGE SCALE GENOMIC DNA]</scope>
    <source>
        <strain evidence="3">154_Feed</strain>
    </source>
</reference>
<evidence type="ECO:0000313" key="2">
    <source>
        <dbReference type="EMBL" id="MDM8274910.1"/>
    </source>
</evidence>
<sequence length="59" mass="6245">MFVYVFAPLMALVVVAFIPAVVLGIVSRRDRRADWLEKKAAAEAAEAAAVADAEAPASE</sequence>